<feature type="transmembrane region" description="Helical" evidence="6">
    <location>
        <begin position="356"/>
        <end position="374"/>
    </location>
</feature>
<comment type="caution">
    <text evidence="8">The sequence shown here is derived from an EMBL/GenBank/DDBJ whole genome shotgun (WGS) entry which is preliminary data.</text>
</comment>
<organism evidence="8 9">
    <name type="scientific">Bombardia bombarda</name>
    <dbReference type="NCBI Taxonomy" id="252184"/>
    <lineage>
        <taxon>Eukaryota</taxon>
        <taxon>Fungi</taxon>
        <taxon>Dikarya</taxon>
        <taxon>Ascomycota</taxon>
        <taxon>Pezizomycotina</taxon>
        <taxon>Sordariomycetes</taxon>
        <taxon>Sordariomycetidae</taxon>
        <taxon>Sordariales</taxon>
        <taxon>Lasiosphaeriaceae</taxon>
        <taxon>Bombardia</taxon>
    </lineage>
</organism>
<dbReference type="Pfam" id="PF07690">
    <property type="entry name" value="MFS_1"/>
    <property type="match status" value="1"/>
</dbReference>
<dbReference type="FunFam" id="1.20.1720.10:FF:000009">
    <property type="entry name" value="MFS multidrug transporter"/>
    <property type="match status" value="1"/>
</dbReference>
<feature type="transmembrane region" description="Helical" evidence="6">
    <location>
        <begin position="138"/>
        <end position="157"/>
    </location>
</feature>
<dbReference type="PANTHER" id="PTHR23502">
    <property type="entry name" value="MAJOR FACILITATOR SUPERFAMILY"/>
    <property type="match status" value="1"/>
</dbReference>
<keyword evidence="4 6" id="KW-1133">Transmembrane helix</keyword>
<dbReference type="InterPro" id="IPR020846">
    <property type="entry name" value="MFS_dom"/>
</dbReference>
<keyword evidence="5 6" id="KW-0472">Membrane</keyword>
<feature type="transmembrane region" description="Helical" evidence="6">
    <location>
        <begin position="448"/>
        <end position="468"/>
    </location>
</feature>
<feature type="transmembrane region" description="Helical" evidence="6">
    <location>
        <begin position="419"/>
        <end position="442"/>
    </location>
</feature>
<keyword evidence="9" id="KW-1185">Reference proteome</keyword>
<feature type="transmembrane region" description="Helical" evidence="6">
    <location>
        <begin position="79"/>
        <end position="98"/>
    </location>
</feature>
<reference evidence="8" key="1">
    <citation type="submission" date="2023-06" db="EMBL/GenBank/DDBJ databases">
        <title>Genome-scale phylogeny and comparative genomics of the fungal order Sordariales.</title>
        <authorList>
            <consortium name="Lawrence Berkeley National Laboratory"/>
            <person name="Hensen N."/>
            <person name="Bonometti L."/>
            <person name="Westerberg I."/>
            <person name="Brannstrom I.O."/>
            <person name="Guillou S."/>
            <person name="Cros-Aarteil S."/>
            <person name="Calhoun S."/>
            <person name="Haridas S."/>
            <person name="Kuo A."/>
            <person name="Mondo S."/>
            <person name="Pangilinan J."/>
            <person name="Riley R."/>
            <person name="LaButti K."/>
            <person name="Andreopoulos B."/>
            <person name="Lipzen A."/>
            <person name="Chen C."/>
            <person name="Yanf M."/>
            <person name="Daum C."/>
            <person name="Ng V."/>
            <person name="Clum A."/>
            <person name="Steindorff A."/>
            <person name="Ohm R."/>
            <person name="Martin F."/>
            <person name="Silar P."/>
            <person name="Natvig D."/>
            <person name="Lalanne C."/>
            <person name="Gautier V."/>
            <person name="Ament-velasquez S.L."/>
            <person name="Kruys A."/>
            <person name="Hutchinson M.I."/>
            <person name="Powell A.J."/>
            <person name="Barry K."/>
            <person name="Miller A.N."/>
            <person name="Grigoriev I.V."/>
            <person name="Debuchy R."/>
            <person name="Gladieux P."/>
            <person name="Thoren M.H."/>
            <person name="Johannesson H."/>
        </authorList>
    </citation>
    <scope>NUCLEOTIDE SEQUENCE</scope>
    <source>
        <strain evidence="8">SMH3391-2</strain>
    </source>
</reference>
<feature type="domain" description="Major facilitator superfamily (MFS) profile" evidence="7">
    <location>
        <begin position="14"/>
        <end position="471"/>
    </location>
</feature>
<evidence type="ECO:0000259" key="7">
    <source>
        <dbReference type="PROSITE" id="PS50850"/>
    </source>
</evidence>
<dbReference type="GO" id="GO:0022857">
    <property type="term" value="F:transmembrane transporter activity"/>
    <property type="evidence" value="ECO:0007669"/>
    <property type="project" value="InterPro"/>
</dbReference>
<dbReference type="PRINTS" id="PR01036">
    <property type="entry name" value="TCRTETB"/>
</dbReference>
<feature type="transmembrane region" description="Helical" evidence="6">
    <location>
        <begin position="169"/>
        <end position="188"/>
    </location>
</feature>
<dbReference type="Gene3D" id="1.20.1250.20">
    <property type="entry name" value="MFS general substrate transporter like domains"/>
    <property type="match status" value="1"/>
</dbReference>
<evidence type="ECO:0000256" key="5">
    <source>
        <dbReference type="ARBA" id="ARBA00023136"/>
    </source>
</evidence>
<dbReference type="Gene3D" id="1.20.1720.10">
    <property type="entry name" value="Multidrug resistance protein D"/>
    <property type="match status" value="1"/>
</dbReference>
<gene>
    <name evidence="8" type="ORF">B0T17DRAFT_478170</name>
</gene>
<evidence type="ECO:0000256" key="3">
    <source>
        <dbReference type="ARBA" id="ARBA00022692"/>
    </source>
</evidence>
<accession>A0AA40CG09</accession>
<evidence type="ECO:0000256" key="4">
    <source>
        <dbReference type="ARBA" id="ARBA00022989"/>
    </source>
</evidence>
<keyword evidence="2" id="KW-0813">Transport</keyword>
<dbReference type="GO" id="GO:0005886">
    <property type="term" value="C:plasma membrane"/>
    <property type="evidence" value="ECO:0007669"/>
    <property type="project" value="TreeGrafter"/>
</dbReference>
<feature type="non-terminal residue" evidence="8">
    <location>
        <position position="481"/>
    </location>
</feature>
<comment type="subcellular location">
    <subcellularLocation>
        <location evidence="1">Membrane</location>
        <topology evidence="1">Multi-pass membrane protein</topology>
    </subcellularLocation>
</comment>
<feature type="transmembrane region" description="Helical" evidence="6">
    <location>
        <begin position="263"/>
        <end position="281"/>
    </location>
</feature>
<dbReference type="AlphaFoldDB" id="A0AA40CG09"/>
<dbReference type="Proteomes" id="UP001174934">
    <property type="component" value="Unassembled WGS sequence"/>
</dbReference>
<evidence type="ECO:0000256" key="2">
    <source>
        <dbReference type="ARBA" id="ARBA00022448"/>
    </source>
</evidence>
<feature type="transmembrane region" description="Helical" evidence="6">
    <location>
        <begin position="52"/>
        <end position="72"/>
    </location>
</feature>
<dbReference type="EMBL" id="JAULSR010000001">
    <property type="protein sequence ID" value="KAK0635974.1"/>
    <property type="molecule type" value="Genomic_DNA"/>
</dbReference>
<dbReference type="InterPro" id="IPR011701">
    <property type="entry name" value="MFS"/>
</dbReference>
<sequence length="481" mass="53017">PRYTVYTQWQKRSIVVGAAVCAFFNPLTAQVYLPALNVLSKEFNVTPADINLTVTTYMVFQGLTPTLFGGFTDTFGRRPGYIVCFVVYIAANIALALADRYRQLLIVRCLQSAGSATVMVLCQAVVADIITSAERGQYIGITAIPSILGPSMGPVIGGALTKFLGWRSIFWFLTICAGVNFALLLCFLPETCRKVVGDGSIRPPPMYRTLVQTIRYRRHPEGVAEQNMESLEKHPDEMQNVSKWKFATRHLFASVVLLRDVEFLFLLLCGGIVFSGVYAIGTAMPHQFATLYGFDDLEVGLMYLPLVGGSIVAVVVVGPGMNWNYRRHARRLGFPIDRRRRMDLHGFPIEKVRLQVALPLLALGAAVVASWGWVTVNEVEIEKVCIIVFFIGVSLVGVNNAINALIVDIFPEKAGAALAAYNLVKCLMGAVASGVIDLLIAAVGLGKAFTVFGALYLLLIPIMVLVMWRGVDWREQRRERE</sequence>
<feature type="transmembrane region" description="Helical" evidence="6">
    <location>
        <begin position="386"/>
        <end position="407"/>
    </location>
</feature>
<dbReference type="InterPro" id="IPR036259">
    <property type="entry name" value="MFS_trans_sf"/>
</dbReference>
<evidence type="ECO:0000256" key="1">
    <source>
        <dbReference type="ARBA" id="ARBA00004141"/>
    </source>
</evidence>
<feature type="transmembrane region" description="Helical" evidence="6">
    <location>
        <begin position="12"/>
        <end position="32"/>
    </location>
</feature>
<dbReference type="PANTHER" id="PTHR23502:SF51">
    <property type="entry name" value="QUINIDINE RESISTANCE PROTEIN 1-RELATED"/>
    <property type="match status" value="1"/>
</dbReference>
<dbReference type="PROSITE" id="PS50850">
    <property type="entry name" value="MFS"/>
    <property type="match status" value="1"/>
</dbReference>
<dbReference type="SUPFAM" id="SSF103473">
    <property type="entry name" value="MFS general substrate transporter"/>
    <property type="match status" value="1"/>
</dbReference>
<feature type="non-terminal residue" evidence="8">
    <location>
        <position position="1"/>
    </location>
</feature>
<feature type="transmembrane region" description="Helical" evidence="6">
    <location>
        <begin position="301"/>
        <end position="321"/>
    </location>
</feature>
<feature type="transmembrane region" description="Helical" evidence="6">
    <location>
        <begin position="104"/>
        <end position="126"/>
    </location>
</feature>
<keyword evidence="3 6" id="KW-0812">Transmembrane</keyword>
<name>A0AA40CG09_9PEZI</name>
<evidence type="ECO:0000313" key="8">
    <source>
        <dbReference type="EMBL" id="KAK0635974.1"/>
    </source>
</evidence>
<protein>
    <submittedName>
        <fullName evidence="8">Major facilitator superfamily domain-containing protein</fullName>
    </submittedName>
</protein>
<evidence type="ECO:0000313" key="9">
    <source>
        <dbReference type="Proteomes" id="UP001174934"/>
    </source>
</evidence>
<proteinExistence type="predicted"/>
<evidence type="ECO:0000256" key="6">
    <source>
        <dbReference type="SAM" id="Phobius"/>
    </source>
</evidence>